<keyword evidence="3" id="KW-1185">Reference proteome</keyword>
<evidence type="ECO:0000259" key="1">
    <source>
        <dbReference type="Pfam" id="PF05697"/>
    </source>
</evidence>
<feature type="domain" description="Trigger factor ribosome-binding bacterial" evidence="1">
    <location>
        <begin position="1"/>
        <end position="149"/>
    </location>
</feature>
<accession>A0A7C9FQP9</accession>
<reference evidence="2 3" key="1">
    <citation type="submission" date="2019-10" db="EMBL/GenBank/DDBJ databases">
        <title>Draft Genome Sequence of Cytophagaceae sp. SJW1-29.</title>
        <authorList>
            <person name="Choi A."/>
        </authorList>
    </citation>
    <scope>NUCLEOTIDE SEQUENCE [LARGE SCALE GENOMIC DNA]</scope>
    <source>
        <strain evidence="2 3">SJW1-29</strain>
    </source>
</reference>
<evidence type="ECO:0000313" key="2">
    <source>
        <dbReference type="EMBL" id="MPR35089.1"/>
    </source>
</evidence>
<dbReference type="GO" id="GO:0003755">
    <property type="term" value="F:peptidyl-prolyl cis-trans isomerase activity"/>
    <property type="evidence" value="ECO:0007669"/>
    <property type="project" value="UniProtKB-EC"/>
</dbReference>
<dbReference type="RefSeq" id="WP_152761843.1">
    <property type="nucleotide sequence ID" value="NZ_WHLY01000002.1"/>
</dbReference>
<dbReference type="GO" id="GO:0015031">
    <property type="term" value="P:protein transport"/>
    <property type="evidence" value="ECO:0007669"/>
    <property type="project" value="InterPro"/>
</dbReference>
<dbReference type="InterPro" id="IPR008881">
    <property type="entry name" value="Trigger_fac_ribosome-bd_bac"/>
</dbReference>
<dbReference type="InterPro" id="IPR005215">
    <property type="entry name" value="Trig_fac"/>
</dbReference>
<dbReference type="NCBIfam" id="TIGR00115">
    <property type="entry name" value="tig"/>
    <property type="match status" value="1"/>
</dbReference>
<dbReference type="Gene3D" id="1.10.3120.10">
    <property type="entry name" value="Trigger factor, C-terminal domain"/>
    <property type="match status" value="1"/>
</dbReference>
<organism evidence="2 3">
    <name type="scientific">Salmonirosea aquatica</name>
    <dbReference type="NCBI Taxonomy" id="2654236"/>
    <lineage>
        <taxon>Bacteria</taxon>
        <taxon>Pseudomonadati</taxon>
        <taxon>Bacteroidota</taxon>
        <taxon>Cytophagia</taxon>
        <taxon>Cytophagales</taxon>
        <taxon>Spirosomataceae</taxon>
        <taxon>Salmonirosea</taxon>
    </lineage>
</organism>
<dbReference type="EC" id="5.2.1.8" evidence="2"/>
<dbReference type="Gene3D" id="3.30.70.1050">
    <property type="entry name" value="Trigger factor ribosome-binding domain"/>
    <property type="match status" value="1"/>
</dbReference>
<dbReference type="GO" id="GO:0043335">
    <property type="term" value="P:protein unfolding"/>
    <property type="evidence" value="ECO:0007669"/>
    <property type="project" value="TreeGrafter"/>
</dbReference>
<comment type="caution">
    <text evidence="2">The sequence shown here is derived from an EMBL/GenBank/DDBJ whole genome shotgun (WGS) entry which is preliminary data.</text>
</comment>
<dbReference type="GO" id="GO:0051083">
    <property type="term" value="P:'de novo' cotranslational protein folding"/>
    <property type="evidence" value="ECO:0007669"/>
    <property type="project" value="TreeGrafter"/>
</dbReference>
<protein>
    <submittedName>
        <fullName evidence="2">Trigger factor</fullName>
        <ecNumber evidence="2">5.2.1.8</ecNumber>
    </submittedName>
</protein>
<dbReference type="PANTHER" id="PTHR30560">
    <property type="entry name" value="TRIGGER FACTOR CHAPERONE AND PEPTIDYL-PROLYL CIS/TRANS ISOMERASE"/>
    <property type="match status" value="1"/>
</dbReference>
<dbReference type="SUPFAM" id="SSF109998">
    <property type="entry name" value="Triger factor/SurA peptide-binding domain-like"/>
    <property type="match status" value="1"/>
</dbReference>
<dbReference type="Proteomes" id="UP000479293">
    <property type="component" value="Unassembled WGS sequence"/>
</dbReference>
<dbReference type="SUPFAM" id="SSF102735">
    <property type="entry name" value="Trigger factor ribosome-binding domain"/>
    <property type="match status" value="1"/>
</dbReference>
<gene>
    <name evidence="2" type="primary">tig</name>
    <name evidence="2" type="ORF">GBK04_17460</name>
</gene>
<dbReference type="PANTHER" id="PTHR30560:SF3">
    <property type="entry name" value="TRIGGER FACTOR-LIKE PROTEIN TIG, CHLOROPLASTIC"/>
    <property type="match status" value="1"/>
</dbReference>
<keyword evidence="2" id="KW-0413">Isomerase</keyword>
<dbReference type="GO" id="GO:0044183">
    <property type="term" value="F:protein folding chaperone"/>
    <property type="evidence" value="ECO:0007669"/>
    <property type="project" value="TreeGrafter"/>
</dbReference>
<proteinExistence type="predicted"/>
<dbReference type="EMBL" id="WHLY01000002">
    <property type="protein sequence ID" value="MPR35089.1"/>
    <property type="molecule type" value="Genomic_DNA"/>
</dbReference>
<evidence type="ECO:0000313" key="3">
    <source>
        <dbReference type="Proteomes" id="UP000479293"/>
    </source>
</evidence>
<dbReference type="InterPro" id="IPR036611">
    <property type="entry name" value="Trigger_fac_ribosome-bd_sf"/>
</dbReference>
<dbReference type="Pfam" id="PF05697">
    <property type="entry name" value="Trigger_N"/>
    <property type="match status" value="1"/>
</dbReference>
<sequence length="460" mass="52529">MEVLLEKSSPTTASLKVKLTQEDYKPKVDKTIKDYAKKANLKGFRPGKVPMHVITRMYGKSILVDEVNHMLSHAVSDYIRDNKIQVVGDPLPNREQADAIDWDKQSDFEFVYDLGVATDFEVDFSEIPAIPHYTITADEKEQEASIANLRERFAESINPEVSEAGDMLYGELKQESSEFTTNTAIPTKRVQESQQAQFVGVKKGDEIVFDIQNTFEDEAAIAHVTGKKKEDVSELTGDFTFKVEDITRSAPAELNQEFFDKVLGPGKVESEEEFRKEVLSIIEENYARESETLLRRDIEKALLDSIKIDLPADFLKNWLERTNEGKFTREQIEEQFDDFERSLKLSLIKNRVAETAELKVEYPEIMAYTKQMMRGQFGMYGNDDSMDEVIERVAAGYLADREKDNFSTMHNQVFDLKVLDLIREQIATEEKTIDVAEFEKIAKASGGVLEEDEENTLEEA</sequence>
<dbReference type="InterPro" id="IPR027304">
    <property type="entry name" value="Trigger_fact/SurA_dom_sf"/>
</dbReference>
<dbReference type="AlphaFoldDB" id="A0A7C9FQP9"/>
<dbReference type="GO" id="GO:0043022">
    <property type="term" value="F:ribosome binding"/>
    <property type="evidence" value="ECO:0007669"/>
    <property type="project" value="TreeGrafter"/>
</dbReference>
<dbReference type="InterPro" id="IPR037041">
    <property type="entry name" value="Trigger_fac_C_sf"/>
</dbReference>
<name>A0A7C9FQP9_9BACT</name>